<evidence type="ECO:0000313" key="2">
    <source>
        <dbReference type="EMBL" id="EPC89622.1"/>
    </source>
</evidence>
<dbReference type="PANTHER" id="PTHR33498">
    <property type="entry name" value="TRANSPOSASE FOR INSERTION SEQUENCE ELEMENT IS1557"/>
    <property type="match status" value="1"/>
</dbReference>
<gene>
    <name evidence="2" type="ORF">Lpp49_12878</name>
</gene>
<reference evidence="2 3" key="1">
    <citation type="journal article" date="2013" name="PLoS ONE">
        <title>Lactobacillus paracasei comparative genomics: towards species pan-genome definition and exploitation of diversity.</title>
        <authorList>
            <person name="Smokvina T."/>
            <person name="Wels M."/>
            <person name="Polka J."/>
            <person name="Chervaux C."/>
            <person name="Brisse S."/>
            <person name="Boekhorst J."/>
            <person name="van Hylckama Vlieg J.E."/>
            <person name="Siezen R.J."/>
        </authorList>
    </citation>
    <scope>NUCLEOTIDE SEQUENCE [LARGE SCALE GENOMIC DNA]</scope>
    <source>
        <strain evidence="2 3">Lpp49</strain>
    </source>
</reference>
<dbReference type="Pfam" id="PF01610">
    <property type="entry name" value="DDE_Tnp_ISL3"/>
    <property type="match status" value="1"/>
</dbReference>
<dbReference type="AlphaFoldDB" id="A0ABC9T9C4"/>
<sequence>RRNKVAVLAAVTSPYSNGPIEGVNRLIKSLKRSCFGFKNQLNFFKRIYQITA</sequence>
<organism evidence="2 3">
    <name type="scientific">Lacticaseibacillus paracasei subsp. paracasei Lpp49</name>
    <dbReference type="NCBI Taxonomy" id="1256213"/>
    <lineage>
        <taxon>Bacteria</taxon>
        <taxon>Bacillati</taxon>
        <taxon>Bacillota</taxon>
        <taxon>Bacilli</taxon>
        <taxon>Lactobacillales</taxon>
        <taxon>Lactobacillaceae</taxon>
        <taxon>Lacticaseibacillus</taxon>
    </lineage>
</organism>
<dbReference type="InterPro" id="IPR047951">
    <property type="entry name" value="Transpos_ISL3"/>
</dbReference>
<evidence type="ECO:0000259" key="1">
    <source>
        <dbReference type="Pfam" id="PF01610"/>
    </source>
</evidence>
<protein>
    <submittedName>
        <fullName evidence="2">Transposase subfamily protein</fullName>
    </submittedName>
</protein>
<comment type="caution">
    <text evidence="2">The sequence shown here is derived from an EMBL/GenBank/DDBJ whole genome shotgun (WGS) entry which is preliminary data.</text>
</comment>
<name>A0ABC9T9C4_LACPA</name>
<proteinExistence type="predicted"/>
<evidence type="ECO:0000313" key="3">
    <source>
        <dbReference type="Proteomes" id="UP000014310"/>
    </source>
</evidence>
<feature type="domain" description="Transposase IS204/IS1001/IS1096/IS1165 DDE" evidence="1">
    <location>
        <begin position="2"/>
        <end position="47"/>
    </location>
</feature>
<dbReference type="InterPro" id="IPR002560">
    <property type="entry name" value="Transposase_DDE"/>
</dbReference>
<feature type="non-terminal residue" evidence="2">
    <location>
        <position position="1"/>
    </location>
</feature>
<accession>A0ABC9T9C4</accession>
<dbReference type="RefSeq" id="WP_016382874.1">
    <property type="nucleotide sequence ID" value="NZ_ANKJ01000045.1"/>
</dbReference>
<dbReference type="PANTHER" id="PTHR33498:SF1">
    <property type="entry name" value="TRANSPOSASE FOR INSERTION SEQUENCE ELEMENT IS1557"/>
    <property type="match status" value="1"/>
</dbReference>
<dbReference type="Proteomes" id="UP000014310">
    <property type="component" value="Unassembled WGS sequence"/>
</dbReference>
<dbReference type="EMBL" id="ANKJ01000045">
    <property type="protein sequence ID" value="EPC89622.1"/>
    <property type="molecule type" value="Genomic_DNA"/>
</dbReference>